<dbReference type="Proteomes" id="UP000184330">
    <property type="component" value="Unassembled WGS sequence"/>
</dbReference>
<dbReference type="GO" id="GO:0016491">
    <property type="term" value="F:oxidoreductase activity"/>
    <property type="evidence" value="ECO:0007669"/>
    <property type="project" value="UniProtKB-KW"/>
</dbReference>
<dbReference type="InterPro" id="IPR036291">
    <property type="entry name" value="NAD(P)-bd_dom_sf"/>
</dbReference>
<evidence type="ECO:0000259" key="3">
    <source>
        <dbReference type="Pfam" id="PF05368"/>
    </source>
</evidence>
<dbReference type="CDD" id="cd05259">
    <property type="entry name" value="PCBER_SDR_a"/>
    <property type="match status" value="1"/>
</dbReference>
<dbReference type="Gene3D" id="3.90.25.10">
    <property type="entry name" value="UDP-galactose 4-epimerase, domain 1"/>
    <property type="match status" value="1"/>
</dbReference>
<sequence length="297" mass="32339">MSTIQKVAVVGGSGNVGVPIIEALLESGFVVTAITRIESTATFPTGVTVKRVDVTSVDALAQAFKGQDAVVSTVATVATNMDKTFIDAALAAKVRRFIPSEFGADRREARGTKFGDIFNAKIEHVEYLSEVSKKHDCFTWTALSTGPFFDWSIKVGLFGIDFKNKTAKIFDSGNEPYSPTTLSFIGKCIVAILKQPDKTANKYLTVASFTATQREVLKIFEEETGSKFQITNVTSSELEKVGDEKLASGDPSAYVEFVIQWLFADGCNHAIKDNAVKLLGLEEEDLRTVVKKLLTEI</sequence>
<evidence type="ECO:0000313" key="5">
    <source>
        <dbReference type="Proteomes" id="UP000184330"/>
    </source>
</evidence>
<dbReference type="EMBL" id="FJOG01000066">
    <property type="protein sequence ID" value="CZR69139.1"/>
    <property type="molecule type" value="Genomic_DNA"/>
</dbReference>
<dbReference type="PANTHER" id="PTHR47706:SF9">
    <property type="entry name" value="NMRA-LIKE DOMAIN-CONTAINING PROTEIN-RELATED"/>
    <property type="match status" value="1"/>
</dbReference>
<name>A0A1L7XVX5_9HELO</name>
<evidence type="ECO:0000313" key="4">
    <source>
        <dbReference type="EMBL" id="CZR69139.1"/>
    </source>
</evidence>
<dbReference type="OrthoDB" id="9984533at2759"/>
<gene>
    <name evidence="4" type="ORF">PAC_19039</name>
</gene>
<evidence type="ECO:0000256" key="2">
    <source>
        <dbReference type="ARBA" id="ARBA00023002"/>
    </source>
</evidence>
<proteinExistence type="predicted"/>
<keyword evidence="5" id="KW-1185">Reference proteome</keyword>
<keyword evidence="1" id="KW-0521">NADP</keyword>
<keyword evidence="2" id="KW-0560">Oxidoreductase</keyword>
<dbReference type="Pfam" id="PF05368">
    <property type="entry name" value="NmrA"/>
    <property type="match status" value="1"/>
</dbReference>
<evidence type="ECO:0000256" key="1">
    <source>
        <dbReference type="ARBA" id="ARBA00022857"/>
    </source>
</evidence>
<dbReference type="AlphaFoldDB" id="A0A1L7XVX5"/>
<dbReference type="SUPFAM" id="SSF51735">
    <property type="entry name" value="NAD(P)-binding Rossmann-fold domains"/>
    <property type="match status" value="1"/>
</dbReference>
<dbReference type="InterPro" id="IPR051609">
    <property type="entry name" value="NmrA/Isoflavone_reductase-like"/>
</dbReference>
<dbReference type="InterPro" id="IPR008030">
    <property type="entry name" value="NmrA-like"/>
</dbReference>
<accession>A0A1L7XVX5</accession>
<protein>
    <submittedName>
        <fullName evidence="4">Related to 2`-hydroxyisoflavone reductase</fullName>
    </submittedName>
</protein>
<dbReference type="Gene3D" id="3.40.50.720">
    <property type="entry name" value="NAD(P)-binding Rossmann-like Domain"/>
    <property type="match status" value="1"/>
</dbReference>
<dbReference type="PANTHER" id="PTHR47706">
    <property type="entry name" value="NMRA-LIKE FAMILY PROTEIN"/>
    <property type="match status" value="1"/>
</dbReference>
<feature type="domain" description="NmrA-like" evidence="3">
    <location>
        <begin position="5"/>
        <end position="240"/>
    </location>
</feature>
<organism evidence="4 5">
    <name type="scientific">Phialocephala subalpina</name>
    <dbReference type="NCBI Taxonomy" id="576137"/>
    <lineage>
        <taxon>Eukaryota</taxon>
        <taxon>Fungi</taxon>
        <taxon>Dikarya</taxon>
        <taxon>Ascomycota</taxon>
        <taxon>Pezizomycotina</taxon>
        <taxon>Leotiomycetes</taxon>
        <taxon>Helotiales</taxon>
        <taxon>Mollisiaceae</taxon>
        <taxon>Phialocephala</taxon>
        <taxon>Phialocephala fortinii species complex</taxon>
    </lineage>
</organism>
<reference evidence="4 5" key="1">
    <citation type="submission" date="2016-03" db="EMBL/GenBank/DDBJ databases">
        <authorList>
            <person name="Ploux O."/>
        </authorList>
    </citation>
    <scope>NUCLEOTIDE SEQUENCE [LARGE SCALE GENOMIC DNA]</scope>
    <source>
        <strain evidence="4 5">UAMH 11012</strain>
    </source>
</reference>
<dbReference type="InterPro" id="IPR045312">
    <property type="entry name" value="PCBER-like"/>
</dbReference>
<dbReference type="STRING" id="576137.A0A1L7XVX5"/>